<protein>
    <submittedName>
        <fullName evidence="1">15095_t:CDS:1</fullName>
    </submittedName>
</protein>
<feature type="non-terminal residue" evidence="1">
    <location>
        <position position="1"/>
    </location>
</feature>
<reference evidence="1" key="1">
    <citation type="submission" date="2021-06" db="EMBL/GenBank/DDBJ databases">
        <authorList>
            <person name="Kallberg Y."/>
            <person name="Tangrot J."/>
            <person name="Rosling A."/>
        </authorList>
    </citation>
    <scope>NUCLEOTIDE SEQUENCE</scope>
    <source>
        <strain evidence="1">IL203A</strain>
    </source>
</reference>
<accession>A0ACA9P760</accession>
<feature type="non-terminal residue" evidence="1">
    <location>
        <position position="114"/>
    </location>
</feature>
<dbReference type="EMBL" id="CAJVPU010024120">
    <property type="protein sequence ID" value="CAG8691131.1"/>
    <property type="molecule type" value="Genomic_DNA"/>
</dbReference>
<evidence type="ECO:0000313" key="1">
    <source>
        <dbReference type="EMBL" id="CAG8691131.1"/>
    </source>
</evidence>
<proteinExistence type="predicted"/>
<gene>
    <name evidence="1" type="ORF">DHETER_LOCUS11258</name>
</gene>
<sequence length="114" mass="13491">SAHEETTNFGGSHLSIDLERGKSLFDKSQENSEDVAYFTNAITELLLQVEIQNREIKGLRETISKYCKEILYLKELYQKKCEENDKLIQHWDSRHNNQHKCIEEVINITQHKRE</sequence>
<dbReference type="Proteomes" id="UP000789702">
    <property type="component" value="Unassembled WGS sequence"/>
</dbReference>
<keyword evidence="2" id="KW-1185">Reference proteome</keyword>
<comment type="caution">
    <text evidence="1">The sequence shown here is derived from an EMBL/GenBank/DDBJ whole genome shotgun (WGS) entry which is preliminary data.</text>
</comment>
<evidence type="ECO:0000313" key="2">
    <source>
        <dbReference type="Proteomes" id="UP000789702"/>
    </source>
</evidence>
<organism evidence="1 2">
    <name type="scientific">Dentiscutata heterogama</name>
    <dbReference type="NCBI Taxonomy" id="1316150"/>
    <lineage>
        <taxon>Eukaryota</taxon>
        <taxon>Fungi</taxon>
        <taxon>Fungi incertae sedis</taxon>
        <taxon>Mucoromycota</taxon>
        <taxon>Glomeromycotina</taxon>
        <taxon>Glomeromycetes</taxon>
        <taxon>Diversisporales</taxon>
        <taxon>Gigasporaceae</taxon>
        <taxon>Dentiscutata</taxon>
    </lineage>
</organism>
<name>A0ACA9P760_9GLOM</name>